<dbReference type="GeneID" id="78378966"/>
<reference evidence="1 2" key="1">
    <citation type="submission" date="2014-05" db="EMBL/GenBank/DDBJ databases">
        <title>ATOL: Assembling a taxonomically balanced genome-scale reconstruction of the evolutionary history of the Enterobacteriaceae.</title>
        <authorList>
            <person name="Plunkett G.III."/>
            <person name="Neeno-Eckwall E.C."/>
            <person name="Glasner J.D."/>
            <person name="Perna N.T."/>
        </authorList>
    </citation>
    <scope>NUCLEOTIDE SEQUENCE [LARGE SCALE GENOMIC DNA]</scope>
    <source>
        <strain evidence="1 2">ATCC 33852</strain>
    </source>
</reference>
<evidence type="ECO:0000313" key="2">
    <source>
        <dbReference type="Proteomes" id="UP000028640"/>
    </source>
</evidence>
<gene>
    <name evidence="1" type="ORF">GEAM_0621</name>
</gene>
<dbReference type="EMBL" id="JMPJ01000025">
    <property type="protein sequence ID" value="KFC84747.1"/>
    <property type="molecule type" value="Genomic_DNA"/>
</dbReference>
<dbReference type="RefSeq" id="WP_051899391.1">
    <property type="nucleotide sequence ID" value="NZ_JMPJ01000025.1"/>
</dbReference>
<dbReference type="Proteomes" id="UP000028640">
    <property type="component" value="Unassembled WGS sequence"/>
</dbReference>
<proteinExistence type="predicted"/>
<comment type="caution">
    <text evidence="1">The sequence shown here is derived from an EMBL/GenBank/DDBJ whole genome shotgun (WGS) entry which is preliminary data.</text>
</comment>
<evidence type="ECO:0000313" key="1">
    <source>
        <dbReference type="EMBL" id="KFC84747.1"/>
    </source>
</evidence>
<name>A0A085GM02_EWIA3</name>
<dbReference type="OrthoDB" id="6505123at2"/>
<keyword evidence="2" id="KW-1185">Reference proteome</keyword>
<organism evidence="1 2">
    <name type="scientific">Ewingella americana (strain ATCC 33852 / DSM 4580 / CCUG 14506 / JCM 5911 / LMG 7869 / NCTC 12157 / CDC 1468-78)</name>
    <dbReference type="NCBI Taxonomy" id="910964"/>
    <lineage>
        <taxon>Bacteria</taxon>
        <taxon>Pseudomonadati</taxon>
        <taxon>Pseudomonadota</taxon>
        <taxon>Gammaproteobacteria</taxon>
        <taxon>Enterobacterales</taxon>
        <taxon>Yersiniaceae</taxon>
        <taxon>Ewingella</taxon>
    </lineage>
</organism>
<accession>A0A085GM02</accession>
<protein>
    <submittedName>
        <fullName evidence="1">Uncharacterized protein</fullName>
    </submittedName>
</protein>
<dbReference type="eggNOG" id="ENOG50333PD">
    <property type="taxonomic scope" value="Bacteria"/>
</dbReference>
<dbReference type="AlphaFoldDB" id="A0A085GM02"/>
<sequence length="91" mass="9983">MSDDIQSKRIDQLERVNRELLVQISAMRILFGVAGSVINQESENAFTIAVNETIDAGKAELANTPDLDDASKKFRDDVFKCAQSLLPGTKA</sequence>